<feature type="transmembrane region" description="Helical" evidence="1">
    <location>
        <begin position="34"/>
        <end position="53"/>
    </location>
</feature>
<accession>A0A382AHP7</accession>
<evidence type="ECO:0008006" key="3">
    <source>
        <dbReference type="Google" id="ProtNLM"/>
    </source>
</evidence>
<proteinExistence type="predicted"/>
<protein>
    <recommendedName>
        <fullName evidence="3">Phosphatidate cytidylyltransferase</fullName>
    </recommendedName>
</protein>
<name>A0A382AHP7_9ZZZZ</name>
<dbReference type="PANTHER" id="PTHR31303:SF1">
    <property type="entry name" value="CTP-DEPENDENT DIACYLGLYCEROL KINASE 1"/>
    <property type="match status" value="1"/>
</dbReference>
<dbReference type="PANTHER" id="PTHR31303">
    <property type="entry name" value="CTP-DEPENDENT DIACYLGLYCEROL KINASE 1"/>
    <property type="match status" value="1"/>
</dbReference>
<gene>
    <name evidence="2" type="ORF">METZ01_LOCUS153331</name>
</gene>
<feature type="transmembrane region" description="Helical" evidence="1">
    <location>
        <begin position="135"/>
        <end position="158"/>
    </location>
</feature>
<feature type="transmembrane region" description="Helical" evidence="1">
    <location>
        <begin position="12"/>
        <end position="28"/>
    </location>
</feature>
<dbReference type="InterPro" id="IPR037997">
    <property type="entry name" value="Dgk1-like"/>
</dbReference>
<keyword evidence="1" id="KW-0812">Transmembrane</keyword>
<dbReference type="AlphaFoldDB" id="A0A382AHP7"/>
<feature type="transmembrane region" description="Helical" evidence="1">
    <location>
        <begin position="102"/>
        <end position="123"/>
    </location>
</feature>
<evidence type="ECO:0000313" key="2">
    <source>
        <dbReference type="EMBL" id="SVB00477.1"/>
    </source>
</evidence>
<keyword evidence="1" id="KW-0472">Membrane</keyword>
<dbReference type="EMBL" id="UINC01025249">
    <property type="protein sequence ID" value="SVB00477.1"/>
    <property type="molecule type" value="Genomic_DNA"/>
</dbReference>
<sequence length="196" mass="22166">MLLRTEEIKRKIIHLGNSVIPLSYYFFVEDRMMMIWILFSITICFVTVDYFRFRIGWIQKWFRIFFSSMLRKHELEGKLTGATWAFIGGTISVFLFEKDIAVLALLFMSVGDTVAALIGQRYGKIKIGEKSLEGFTGGFISCILISIFFPSIIWINRISGSLAASLIELSPLPIDDNLMIPIVSGGVMALFRGASL</sequence>
<dbReference type="GO" id="GO:0004143">
    <property type="term" value="F:ATP-dependent diacylglycerol kinase activity"/>
    <property type="evidence" value="ECO:0007669"/>
    <property type="project" value="InterPro"/>
</dbReference>
<evidence type="ECO:0000256" key="1">
    <source>
        <dbReference type="SAM" id="Phobius"/>
    </source>
</evidence>
<feature type="transmembrane region" description="Helical" evidence="1">
    <location>
        <begin position="79"/>
        <end position="96"/>
    </location>
</feature>
<keyword evidence="1" id="KW-1133">Transmembrane helix</keyword>
<organism evidence="2">
    <name type="scientific">marine metagenome</name>
    <dbReference type="NCBI Taxonomy" id="408172"/>
    <lineage>
        <taxon>unclassified sequences</taxon>
        <taxon>metagenomes</taxon>
        <taxon>ecological metagenomes</taxon>
    </lineage>
</organism>
<reference evidence="2" key="1">
    <citation type="submission" date="2018-05" db="EMBL/GenBank/DDBJ databases">
        <authorList>
            <person name="Lanie J.A."/>
            <person name="Ng W.-L."/>
            <person name="Kazmierczak K.M."/>
            <person name="Andrzejewski T.M."/>
            <person name="Davidsen T.M."/>
            <person name="Wayne K.J."/>
            <person name="Tettelin H."/>
            <person name="Glass J.I."/>
            <person name="Rusch D."/>
            <person name="Podicherti R."/>
            <person name="Tsui H.-C.T."/>
            <person name="Winkler M.E."/>
        </authorList>
    </citation>
    <scope>NUCLEOTIDE SEQUENCE</scope>
</reference>